<dbReference type="AlphaFoldDB" id="A0A8K0ESF1"/>
<evidence type="ECO:0000313" key="1">
    <source>
        <dbReference type="EMBL" id="CAH1261701.1"/>
    </source>
</evidence>
<organism evidence="1 2">
    <name type="scientific">Branchiostoma lanceolatum</name>
    <name type="common">Common lancelet</name>
    <name type="synonym">Amphioxus lanceolatum</name>
    <dbReference type="NCBI Taxonomy" id="7740"/>
    <lineage>
        <taxon>Eukaryota</taxon>
        <taxon>Metazoa</taxon>
        <taxon>Chordata</taxon>
        <taxon>Cephalochordata</taxon>
        <taxon>Leptocardii</taxon>
        <taxon>Amphioxiformes</taxon>
        <taxon>Branchiostomatidae</taxon>
        <taxon>Branchiostoma</taxon>
    </lineage>
</organism>
<dbReference type="EMBL" id="OV696689">
    <property type="protein sequence ID" value="CAH1261701.1"/>
    <property type="molecule type" value="Genomic_DNA"/>
</dbReference>
<proteinExistence type="predicted"/>
<sequence length="175" mass="19321">MAEVQAAGGRVMVVSFGSQTGAQRWLQDTSCAYAEVQAAGGRVMVVSFGTQTGAQRWLQDTSCPYDMLLDQDRKLYGAFGLGRSVFKVWSVAALTYYAEQKAAGRTLPKKYENVEDDPHQMGGDFILDPQGRALLVHCSKVSTDRPEVSTIISVLKDYQLREEPTSKMPKEEEST</sequence>
<dbReference type="SUPFAM" id="SSF52833">
    <property type="entry name" value="Thioredoxin-like"/>
    <property type="match status" value="1"/>
</dbReference>
<dbReference type="InterPro" id="IPR032801">
    <property type="entry name" value="PXL2A/B/C"/>
</dbReference>
<gene>
    <name evidence="1" type="primary">Hypp2436</name>
    <name evidence="1" type="ORF">BLAG_LOCUS17049</name>
</gene>
<keyword evidence="2" id="KW-1185">Reference proteome</keyword>
<protein>
    <submittedName>
        <fullName evidence="1">Hypp2436 protein</fullName>
    </submittedName>
</protein>
<accession>A0A8K0ESF1</accession>
<name>A0A8K0ESF1_BRALA</name>
<dbReference type="Proteomes" id="UP000838412">
    <property type="component" value="Chromosome 4"/>
</dbReference>
<dbReference type="OrthoDB" id="40334at2759"/>
<dbReference type="InterPro" id="IPR036249">
    <property type="entry name" value="Thioredoxin-like_sf"/>
</dbReference>
<dbReference type="Pfam" id="PF13911">
    <property type="entry name" value="AhpC-TSA_2"/>
    <property type="match status" value="1"/>
</dbReference>
<evidence type="ECO:0000313" key="2">
    <source>
        <dbReference type="Proteomes" id="UP000838412"/>
    </source>
</evidence>
<reference evidence="1" key="1">
    <citation type="submission" date="2022-01" db="EMBL/GenBank/DDBJ databases">
        <authorList>
            <person name="Braso-Vives M."/>
        </authorList>
    </citation>
    <scope>NUCLEOTIDE SEQUENCE</scope>
</reference>
<dbReference type="Gene3D" id="3.40.30.10">
    <property type="entry name" value="Glutaredoxin"/>
    <property type="match status" value="1"/>
</dbReference>